<organism evidence="2 3">
    <name type="scientific">Tupaia chinensis</name>
    <name type="common">Chinese tree shrew</name>
    <name type="synonym">Tupaia belangeri chinensis</name>
    <dbReference type="NCBI Taxonomy" id="246437"/>
    <lineage>
        <taxon>Eukaryota</taxon>
        <taxon>Metazoa</taxon>
        <taxon>Chordata</taxon>
        <taxon>Craniata</taxon>
        <taxon>Vertebrata</taxon>
        <taxon>Euteleostomi</taxon>
        <taxon>Mammalia</taxon>
        <taxon>Eutheria</taxon>
        <taxon>Euarchontoglires</taxon>
        <taxon>Scandentia</taxon>
        <taxon>Tupaiidae</taxon>
        <taxon>Tupaia</taxon>
    </lineage>
</organism>
<dbReference type="InParanoid" id="L9L5P6"/>
<name>L9L5P6_TUPCH</name>
<sequence length="95" mass="10690">MRMGSTNLVSLLNPSTVQPSGRMTGHLWTPELAASHRAWAEEAFLTRDVKRLQPLWPLHREHREPDCAGLAESGARSKDDVHKQCPTSVDELLYT</sequence>
<keyword evidence="3" id="KW-1185">Reference proteome</keyword>
<feature type="region of interest" description="Disordered" evidence="1">
    <location>
        <begin position="1"/>
        <end position="23"/>
    </location>
</feature>
<gene>
    <name evidence="2" type="ORF">TREES_T100002594</name>
</gene>
<proteinExistence type="predicted"/>
<reference evidence="3" key="1">
    <citation type="submission" date="2012-07" db="EMBL/GenBank/DDBJ databases">
        <title>Genome of the Chinese tree shrew, a rising model animal genetically related to primates.</title>
        <authorList>
            <person name="Zhang G."/>
            <person name="Fan Y."/>
            <person name="Yao Y."/>
            <person name="Huang Z."/>
        </authorList>
    </citation>
    <scope>NUCLEOTIDE SEQUENCE [LARGE SCALE GENOMIC DNA]</scope>
</reference>
<feature type="compositionally biased region" description="Polar residues" evidence="1">
    <location>
        <begin position="1"/>
        <end position="21"/>
    </location>
</feature>
<protein>
    <submittedName>
        <fullName evidence="2">Uncharacterized protein</fullName>
    </submittedName>
</protein>
<evidence type="ECO:0000256" key="1">
    <source>
        <dbReference type="SAM" id="MobiDB-lite"/>
    </source>
</evidence>
<accession>L9L5P6</accession>
<reference evidence="3" key="2">
    <citation type="journal article" date="2013" name="Nat. Commun.">
        <title>Genome of the Chinese tree shrew.</title>
        <authorList>
            <person name="Fan Y."/>
            <person name="Huang Z.Y."/>
            <person name="Cao C.C."/>
            <person name="Chen C.S."/>
            <person name="Chen Y.X."/>
            <person name="Fan D.D."/>
            <person name="He J."/>
            <person name="Hou H.L."/>
            <person name="Hu L."/>
            <person name="Hu X.T."/>
            <person name="Jiang X.T."/>
            <person name="Lai R."/>
            <person name="Lang Y.S."/>
            <person name="Liang B."/>
            <person name="Liao S.G."/>
            <person name="Mu D."/>
            <person name="Ma Y.Y."/>
            <person name="Niu Y.Y."/>
            <person name="Sun X.Q."/>
            <person name="Xia J.Q."/>
            <person name="Xiao J."/>
            <person name="Xiong Z.Q."/>
            <person name="Xu L."/>
            <person name="Yang L."/>
            <person name="Zhang Y."/>
            <person name="Zhao W."/>
            <person name="Zhao X.D."/>
            <person name="Zheng Y.T."/>
            <person name="Zhou J.M."/>
            <person name="Zhu Y.B."/>
            <person name="Zhang G.J."/>
            <person name="Wang J."/>
            <person name="Yao Y.G."/>
        </authorList>
    </citation>
    <scope>NUCLEOTIDE SEQUENCE [LARGE SCALE GENOMIC DNA]</scope>
</reference>
<dbReference type="AlphaFoldDB" id="L9L5P6"/>
<dbReference type="EMBL" id="KB320497">
    <property type="protein sequence ID" value="ELW70391.1"/>
    <property type="molecule type" value="Genomic_DNA"/>
</dbReference>
<dbReference type="Proteomes" id="UP000011518">
    <property type="component" value="Unassembled WGS sequence"/>
</dbReference>
<evidence type="ECO:0000313" key="3">
    <source>
        <dbReference type="Proteomes" id="UP000011518"/>
    </source>
</evidence>
<evidence type="ECO:0000313" key="2">
    <source>
        <dbReference type="EMBL" id="ELW70391.1"/>
    </source>
</evidence>